<organism evidence="12 13">
    <name type="scientific">Acidithiobacillus ferrivorans SS3</name>
    <dbReference type="NCBI Taxonomy" id="743299"/>
    <lineage>
        <taxon>Bacteria</taxon>
        <taxon>Pseudomonadati</taxon>
        <taxon>Pseudomonadota</taxon>
        <taxon>Acidithiobacillia</taxon>
        <taxon>Acidithiobacillales</taxon>
        <taxon>Acidithiobacillaceae</taxon>
        <taxon>Acidithiobacillus</taxon>
    </lineage>
</organism>
<dbReference type="eggNOG" id="COG0068">
    <property type="taxonomic scope" value="Bacteria"/>
</dbReference>
<dbReference type="InterPro" id="IPR004421">
    <property type="entry name" value="Carbamoyltransferase_HypF"/>
</dbReference>
<dbReference type="Pfam" id="PF17788">
    <property type="entry name" value="HypF_C"/>
    <property type="match status" value="1"/>
</dbReference>
<proteinExistence type="inferred from homology"/>
<evidence type="ECO:0000256" key="9">
    <source>
        <dbReference type="PROSITE-ProRule" id="PRU00520"/>
    </source>
</evidence>
<dbReference type="PROSITE" id="PS51163">
    <property type="entry name" value="YRDC"/>
    <property type="match status" value="1"/>
</dbReference>
<dbReference type="Pfam" id="PF07503">
    <property type="entry name" value="zf-HYPF"/>
    <property type="match status" value="2"/>
</dbReference>
<dbReference type="PROSITE" id="PS51160">
    <property type="entry name" value="ACYLPHOSPHATASE_3"/>
    <property type="match status" value="1"/>
</dbReference>
<dbReference type="UniPathway" id="UPA00335"/>
<comment type="catalytic activity">
    <reaction evidence="7 8">
        <text>C-terminal L-cysteinyl-[HypE protein] + carbamoyl phosphate + ATP + H2O = C-terminal S-carboxamide-L-cysteinyl-[HypE protein] + AMP + phosphate + diphosphate + H(+)</text>
        <dbReference type="Rhea" id="RHEA:55636"/>
        <dbReference type="Rhea" id="RHEA-COMP:14247"/>
        <dbReference type="Rhea" id="RHEA-COMP:14392"/>
        <dbReference type="ChEBI" id="CHEBI:15377"/>
        <dbReference type="ChEBI" id="CHEBI:15378"/>
        <dbReference type="ChEBI" id="CHEBI:30616"/>
        <dbReference type="ChEBI" id="CHEBI:33019"/>
        <dbReference type="ChEBI" id="CHEBI:43474"/>
        <dbReference type="ChEBI" id="CHEBI:58228"/>
        <dbReference type="ChEBI" id="CHEBI:76913"/>
        <dbReference type="ChEBI" id="CHEBI:139126"/>
        <dbReference type="ChEBI" id="CHEBI:456215"/>
    </reaction>
</comment>
<dbReference type="Gene3D" id="3.90.870.50">
    <property type="match status" value="1"/>
</dbReference>
<dbReference type="InterPro" id="IPR017968">
    <property type="entry name" value="Acylphosphatase_CS"/>
</dbReference>
<comment type="pathway">
    <text evidence="1 8">Protein modification; [NiFe] hydrogenase maturation.</text>
</comment>
<dbReference type="InterPro" id="IPR051060">
    <property type="entry name" value="Carbamoyltrans_HypF-like"/>
</dbReference>
<keyword evidence="3" id="KW-0436">Ligase</keyword>
<keyword evidence="6" id="KW-0862">Zinc</keyword>
<evidence type="ECO:0000313" key="12">
    <source>
        <dbReference type="EMBL" id="AEM47954.1"/>
    </source>
</evidence>
<dbReference type="InterPro" id="IPR055128">
    <property type="entry name" value="HypF_C_2"/>
</dbReference>
<evidence type="ECO:0000256" key="6">
    <source>
        <dbReference type="ARBA" id="ARBA00022833"/>
    </source>
</evidence>
<dbReference type="InterPro" id="IPR036046">
    <property type="entry name" value="Acylphosphatase-like_dom_sf"/>
</dbReference>
<comment type="function">
    <text evidence="8">Involved in the maturation of [NiFe] hydrogenases. Along with HypE, it catalyzes the synthesis of the CN ligands of the active site iron of [NiFe]-hydrogenases. HypF functions as a carbamoyl transferase using carbamoylphosphate as a substrate and transferring the carboxamido moiety in an ATP-dependent reaction to the thiolate of the C-terminal cysteine of HypE yielding a protein-S-carboxamide.</text>
</comment>
<dbReference type="STRING" id="743299.Acife_1826"/>
<dbReference type="KEGG" id="afi:Acife_1826"/>
<dbReference type="EC" id="6.2.-.-" evidence="8"/>
<dbReference type="Gene3D" id="3.30.420.360">
    <property type="match status" value="1"/>
</dbReference>
<dbReference type="InterPro" id="IPR017945">
    <property type="entry name" value="DHBP_synth_RibB-like_a/b_dom"/>
</dbReference>
<keyword evidence="4" id="KW-0479">Metal-binding</keyword>
<dbReference type="GO" id="GO:0003725">
    <property type="term" value="F:double-stranded RNA binding"/>
    <property type="evidence" value="ECO:0007669"/>
    <property type="project" value="InterPro"/>
</dbReference>
<dbReference type="GO" id="GO:0003998">
    <property type="term" value="F:acylphosphatase activity"/>
    <property type="evidence" value="ECO:0007669"/>
    <property type="project" value="UniProtKB-EC"/>
</dbReference>
<dbReference type="InterPro" id="IPR041440">
    <property type="entry name" value="HypF_C"/>
</dbReference>
<keyword evidence="9" id="KW-0378">Hydrolase</keyword>
<sequence>MLPVGSPSVAGVVRYRLRVLGQVQGVGFRPFAYRLATELGLGGWVRNDGRGVDMEVQGSAPDLKRLILDLRLKAPPLARVEGIEVREIAPRPACPNFLIEKSRMGTVRTGVSPDAAVCDACLEELFDPADRRYRYPFINCTHCGPRYTIIGALPYDRPNTSMAGFGLCLQCRRAYGEPLDRRFHAEPVACPACGPQLALHDGEGRALAVPDVLAAALGLIRAGRTLAVKGLGGFHLVCDARQGEAVARLRAAKIRAEKPFAVMAANRASLTPWVHCDDQAALLLESTARPIVLLSRVPGCDVAFPGVAPGLAWLGVMLPYTPLHYLLFHEAAGRPRGLAWLRQPQDLVLVCSSGNPGGEPLVTDNDAAFRRLHGLADAYVVHDRSILVRCDDSVLQSDRGAPVFIRRARGYAPAPIKLPVSGPPVLALGGALKNTICLTRGDEAFVSQHLGDLDNVAACTAFEEAVEHLLGVLDIRPERVAHDLHPDFHSSRFALAFAAAHGLPAVAVQHHHAHIAAVMAEHGLRGYCLGLALDGVGLGSDGTPWGGELLRVEEGGFQRLGQLRPLALPGGDRAAREPWRMAASALHALGRGNEIIHRFPHEGTEVVVQMLERGINAPPTSSAGRLFDAAAALLGVKDCANFEGQAALLLEGLALRRGRVTPLAGGYMLGEDGILDLLPLLNHLADLDDPVSGAALFHATLARGLIEWAAAASARCGIRRVALGGGCFVNVILRTAVRKGLEEAGLEVFEARRLPPNDGGLSLGQAWVAQAAVL</sequence>
<dbReference type="Pfam" id="PF00708">
    <property type="entry name" value="Acylphosphatase"/>
    <property type="match status" value="1"/>
</dbReference>
<name>G0JUA2_9PROT</name>
<dbReference type="Gene3D" id="3.30.420.40">
    <property type="match status" value="1"/>
</dbReference>
<dbReference type="PIRSF" id="PIRSF006256">
    <property type="entry name" value="CMPcnvr_hdrg_mat"/>
    <property type="match status" value="1"/>
</dbReference>
<comment type="similarity">
    <text evidence="2 8">Belongs to the carbamoyltransferase HypF family.</text>
</comment>
<dbReference type="GO" id="GO:0008270">
    <property type="term" value="F:zinc ion binding"/>
    <property type="evidence" value="ECO:0007669"/>
    <property type="project" value="UniProtKB-KW"/>
</dbReference>
<evidence type="ECO:0000256" key="8">
    <source>
        <dbReference type="PIRNR" id="PIRNR006256"/>
    </source>
</evidence>
<feature type="active site" evidence="9">
    <location>
        <position position="47"/>
    </location>
</feature>
<comment type="catalytic activity">
    <reaction evidence="9">
        <text>an acyl phosphate + H2O = a carboxylate + phosphate + H(+)</text>
        <dbReference type="Rhea" id="RHEA:14965"/>
        <dbReference type="ChEBI" id="CHEBI:15377"/>
        <dbReference type="ChEBI" id="CHEBI:15378"/>
        <dbReference type="ChEBI" id="CHEBI:29067"/>
        <dbReference type="ChEBI" id="CHEBI:43474"/>
        <dbReference type="ChEBI" id="CHEBI:59918"/>
        <dbReference type="EC" id="3.6.1.7"/>
    </reaction>
</comment>
<feature type="domain" description="YrdC-like" evidence="11">
    <location>
        <begin position="210"/>
        <end position="410"/>
    </location>
</feature>
<evidence type="ECO:0000313" key="13">
    <source>
        <dbReference type="Proteomes" id="UP000009220"/>
    </source>
</evidence>
<dbReference type="PANTHER" id="PTHR42959">
    <property type="entry name" value="CARBAMOYLTRANSFERASE"/>
    <property type="match status" value="1"/>
</dbReference>
<dbReference type="InterPro" id="IPR011125">
    <property type="entry name" value="Znf_HypF"/>
</dbReference>
<reference evidence="12 13" key="1">
    <citation type="journal article" date="2011" name="J. Bacteriol.">
        <title>Draft genome of the psychrotolerant acidophile Acidithiobacillus ferrivorans SS3.</title>
        <authorList>
            <person name="Liljeqvist M."/>
            <person name="Valdes J."/>
            <person name="Holmes D.S."/>
            <person name="Dopson M."/>
        </authorList>
    </citation>
    <scope>NUCLEOTIDE SEQUENCE [LARGE SCALE GENOMIC DNA]</scope>
    <source>
        <strain evidence="12 13">SS3</strain>
    </source>
</reference>
<dbReference type="GO" id="GO:0051604">
    <property type="term" value="P:protein maturation"/>
    <property type="evidence" value="ECO:0007669"/>
    <property type="project" value="TreeGrafter"/>
</dbReference>
<dbReference type="Proteomes" id="UP000009220">
    <property type="component" value="Chromosome"/>
</dbReference>
<dbReference type="GO" id="GO:0016874">
    <property type="term" value="F:ligase activity"/>
    <property type="evidence" value="ECO:0007669"/>
    <property type="project" value="UniProtKB-UniRule"/>
</dbReference>
<dbReference type="GO" id="GO:0016743">
    <property type="term" value="F:carboxyl- or carbamoyltransferase activity"/>
    <property type="evidence" value="ECO:0007669"/>
    <property type="project" value="UniProtKB-UniRule"/>
</dbReference>
<dbReference type="Pfam" id="PF01300">
    <property type="entry name" value="Sua5_yciO_yrdC"/>
    <property type="match status" value="1"/>
</dbReference>
<evidence type="ECO:0000259" key="10">
    <source>
        <dbReference type="PROSITE" id="PS51160"/>
    </source>
</evidence>
<dbReference type="SUPFAM" id="SSF55821">
    <property type="entry name" value="YrdC/RibB"/>
    <property type="match status" value="1"/>
</dbReference>
<evidence type="ECO:0000256" key="3">
    <source>
        <dbReference type="ARBA" id="ARBA00022598"/>
    </source>
</evidence>
<keyword evidence="5" id="KW-0863">Zinc-finger</keyword>
<dbReference type="SUPFAM" id="SSF54975">
    <property type="entry name" value="Acylphosphatase/BLUF domain-like"/>
    <property type="match status" value="1"/>
</dbReference>
<protein>
    <recommendedName>
        <fullName evidence="8">Carbamoyltransferase HypF</fullName>
        <ecNumber evidence="8">6.2.-.-</ecNumber>
    </recommendedName>
</protein>
<dbReference type="Pfam" id="PF22521">
    <property type="entry name" value="HypF_C_2"/>
    <property type="match status" value="1"/>
</dbReference>
<dbReference type="AlphaFoldDB" id="G0JUA2"/>
<dbReference type="PANTHER" id="PTHR42959:SF1">
    <property type="entry name" value="CARBAMOYLTRANSFERASE HYPF"/>
    <property type="match status" value="1"/>
</dbReference>
<dbReference type="InterPro" id="IPR001792">
    <property type="entry name" value="Acylphosphatase-like_dom"/>
</dbReference>
<dbReference type="InterPro" id="IPR006070">
    <property type="entry name" value="Sua5-like_dom"/>
</dbReference>
<evidence type="ECO:0000256" key="2">
    <source>
        <dbReference type="ARBA" id="ARBA00008097"/>
    </source>
</evidence>
<dbReference type="NCBIfam" id="TIGR00143">
    <property type="entry name" value="hypF"/>
    <property type="match status" value="1"/>
</dbReference>
<dbReference type="EMBL" id="CP002985">
    <property type="protein sequence ID" value="AEM47954.1"/>
    <property type="molecule type" value="Genomic_DNA"/>
</dbReference>
<evidence type="ECO:0000259" key="11">
    <source>
        <dbReference type="PROSITE" id="PS51163"/>
    </source>
</evidence>
<dbReference type="RefSeq" id="WP_014029209.1">
    <property type="nucleotide sequence ID" value="NC_015942.1"/>
</dbReference>
<accession>G0JUA2</accession>
<dbReference type="Gene3D" id="3.30.110.120">
    <property type="match status" value="1"/>
</dbReference>
<dbReference type="HOGENOM" id="CLU_009164_0_0_6"/>
<feature type="active site" evidence="9">
    <location>
        <position position="29"/>
    </location>
</feature>
<evidence type="ECO:0000256" key="4">
    <source>
        <dbReference type="ARBA" id="ARBA00022723"/>
    </source>
</evidence>
<dbReference type="PROSITE" id="PS00150">
    <property type="entry name" value="ACYLPHOSPHATASE_1"/>
    <property type="match status" value="1"/>
</dbReference>
<gene>
    <name evidence="12" type="ORF">Acife_1826</name>
</gene>
<feature type="domain" description="Acylphosphatase-like" evidence="10">
    <location>
        <begin position="14"/>
        <end position="101"/>
    </location>
</feature>
<evidence type="ECO:0000256" key="1">
    <source>
        <dbReference type="ARBA" id="ARBA00004711"/>
    </source>
</evidence>
<evidence type="ECO:0000256" key="7">
    <source>
        <dbReference type="ARBA" id="ARBA00048220"/>
    </source>
</evidence>
<evidence type="ECO:0000256" key="5">
    <source>
        <dbReference type="ARBA" id="ARBA00022771"/>
    </source>
</evidence>